<dbReference type="Proteomes" id="UP000324705">
    <property type="component" value="Chromosome 3B"/>
</dbReference>
<dbReference type="OMA" id="ISCKMNS"/>
<keyword evidence="1" id="KW-0539">Nucleus</keyword>
<organism evidence="2 3">
    <name type="scientific">Triticum turgidum subsp. durum</name>
    <name type="common">Durum wheat</name>
    <name type="synonym">Triticum durum</name>
    <dbReference type="NCBI Taxonomy" id="4567"/>
    <lineage>
        <taxon>Eukaryota</taxon>
        <taxon>Viridiplantae</taxon>
        <taxon>Streptophyta</taxon>
        <taxon>Embryophyta</taxon>
        <taxon>Tracheophyta</taxon>
        <taxon>Spermatophyta</taxon>
        <taxon>Magnoliopsida</taxon>
        <taxon>Liliopsida</taxon>
        <taxon>Poales</taxon>
        <taxon>Poaceae</taxon>
        <taxon>BOP clade</taxon>
        <taxon>Pooideae</taxon>
        <taxon>Triticodae</taxon>
        <taxon>Triticeae</taxon>
        <taxon>Triticinae</taxon>
        <taxon>Triticum</taxon>
    </lineage>
</organism>
<dbReference type="EMBL" id="LT934116">
    <property type="protein sequence ID" value="VAH78616.1"/>
    <property type="molecule type" value="Genomic_DNA"/>
</dbReference>
<protein>
    <recommendedName>
        <fullName evidence="1">Transcription factor</fullName>
        <shortName evidence="1">bHLH transcription factor</shortName>
    </recommendedName>
    <alternativeName>
        <fullName evidence="1">Basic helix-loop-helix protein</fullName>
    </alternativeName>
</protein>
<dbReference type="AlphaFoldDB" id="A0A9R1QJM1"/>
<dbReference type="PANTHER" id="PTHR11514">
    <property type="entry name" value="MYC"/>
    <property type="match status" value="1"/>
</dbReference>
<gene>
    <name evidence="2" type="ORF">TRITD_3Bv1G150980</name>
</gene>
<dbReference type="GO" id="GO:0000976">
    <property type="term" value="F:transcription cis-regulatory region binding"/>
    <property type="evidence" value="ECO:0007669"/>
    <property type="project" value="TreeGrafter"/>
</dbReference>
<keyword evidence="3" id="KW-1185">Reference proteome</keyword>
<keyword evidence="1" id="KW-0805">Transcription regulation</keyword>
<dbReference type="GO" id="GO:0003700">
    <property type="term" value="F:DNA-binding transcription factor activity"/>
    <property type="evidence" value="ECO:0007669"/>
    <property type="project" value="InterPro"/>
</dbReference>
<keyword evidence="1" id="KW-0804">Transcription</keyword>
<dbReference type="PANTHER" id="PTHR11514:SF139">
    <property type="entry name" value="TRANSCRIPTION FACTOR"/>
    <property type="match status" value="1"/>
</dbReference>
<accession>A0A9R1QJM1</accession>
<dbReference type="Gramene" id="TRITD3Bv1G150980.1">
    <property type="protein sequence ID" value="TRITD3Bv1G150980.1"/>
    <property type="gene ID" value="TRITD3Bv1G150980"/>
</dbReference>
<dbReference type="GO" id="GO:0005634">
    <property type="term" value="C:nucleus"/>
    <property type="evidence" value="ECO:0007669"/>
    <property type="project" value="UniProtKB-SubCell"/>
</dbReference>
<proteinExistence type="predicted"/>
<sequence length="122" mass="12482">MDKASLLSDAIAYIPELEERLRGGAAGPAPARAEAGPSVEVKAMQDEVVLRVSTPLDAHPISGALSAMRDSQLSVVASSMAVADDTVTHTLVVRSAGADRLTAETVLAAISRGVMMSATPSP</sequence>
<reference evidence="2 3" key="1">
    <citation type="submission" date="2017-09" db="EMBL/GenBank/DDBJ databases">
        <authorList>
            <consortium name="International Durum Wheat Genome Sequencing Consortium (IDWGSC)"/>
            <person name="Milanesi L."/>
        </authorList>
    </citation>
    <scope>NUCLEOTIDE SEQUENCE [LARGE SCALE GENOMIC DNA]</scope>
    <source>
        <strain evidence="3">cv. Svevo</strain>
    </source>
</reference>
<evidence type="ECO:0000313" key="3">
    <source>
        <dbReference type="Proteomes" id="UP000324705"/>
    </source>
</evidence>
<dbReference type="InterPro" id="IPR045084">
    <property type="entry name" value="AIB/MYC-like"/>
</dbReference>
<evidence type="ECO:0000313" key="2">
    <source>
        <dbReference type="EMBL" id="VAH78616.1"/>
    </source>
</evidence>
<name>A0A9R1QJM1_TRITD</name>
<evidence type="ECO:0000256" key="1">
    <source>
        <dbReference type="RuleBase" id="RU369104"/>
    </source>
</evidence>
<comment type="subcellular location">
    <subcellularLocation>
        <location evidence="1">Nucleus</location>
    </subcellularLocation>
</comment>